<dbReference type="GO" id="GO:0043332">
    <property type="term" value="C:mating projection tip"/>
    <property type="evidence" value="ECO:0007669"/>
    <property type="project" value="TreeGrafter"/>
</dbReference>
<feature type="compositionally biased region" description="Low complexity" evidence="2">
    <location>
        <begin position="988"/>
        <end position="1006"/>
    </location>
</feature>
<dbReference type="GO" id="GO:0051293">
    <property type="term" value="P:establishment of spindle localization"/>
    <property type="evidence" value="ECO:0007669"/>
    <property type="project" value="TreeGrafter"/>
</dbReference>
<reference evidence="3 4" key="1">
    <citation type="submission" date="2016-12" db="EMBL/GenBank/DDBJ databases">
        <title>The genomes of Aspergillus section Nigri reveals drivers in fungal speciation.</title>
        <authorList>
            <consortium name="DOE Joint Genome Institute"/>
            <person name="Vesth T.C."/>
            <person name="Nybo J."/>
            <person name="Theobald S."/>
            <person name="Brandl J."/>
            <person name="Frisvad J.C."/>
            <person name="Nielsen K.F."/>
            <person name="Lyhne E.K."/>
            <person name="Kogle M.E."/>
            <person name="Kuo A."/>
            <person name="Riley R."/>
            <person name="Clum A."/>
            <person name="Nolan M."/>
            <person name="Lipzen A."/>
            <person name="Salamov A."/>
            <person name="Henrissat B."/>
            <person name="Wiebenga A."/>
            <person name="De Vries R.P."/>
            <person name="Grigoriev I.V."/>
            <person name="Mortensen U.H."/>
            <person name="Andersen M.R."/>
            <person name="Baker S.E."/>
        </authorList>
    </citation>
    <scope>NUCLEOTIDE SEQUENCE [LARGE SCALE GENOMIC DNA]</scope>
    <source>
        <strain evidence="3 4">IBT 23096</strain>
    </source>
</reference>
<feature type="compositionally biased region" description="Pro residues" evidence="2">
    <location>
        <begin position="300"/>
        <end position="311"/>
    </location>
</feature>
<feature type="compositionally biased region" description="Basic and acidic residues" evidence="2">
    <location>
        <begin position="328"/>
        <end position="342"/>
    </location>
</feature>
<proteinExistence type="predicted"/>
<dbReference type="OrthoDB" id="5559380at2759"/>
<feature type="compositionally biased region" description="Polar residues" evidence="2">
    <location>
        <begin position="1037"/>
        <end position="1065"/>
    </location>
</feature>
<dbReference type="PANTHER" id="PTHR37271:SF1">
    <property type="entry name" value="KARYOGAMY PROTEIN KAR9"/>
    <property type="match status" value="1"/>
</dbReference>
<feature type="region of interest" description="Disordered" evidence="2">
    <location>
        <begin position="1"/>
        <end position="116"/>
    </location>
</feature>
<gene>
    <name evidence="3" type="ORF">P170DRAFT_433168</name>
</gene>
<feature type="compositionally biased region" description="Polar residues" evidence="2">
    <location>
        <begin position="830"/>
        <end position="839"/>
    </location>
</feature>
<dbReference type="Pfam" id="PF08580">
    <property type="entry name" value="KAR9"/>
    <property type="match status" value="1"/>
</dbReference>
<feature type="compositionally biased region" description="Low complexity" evidence="2">
    <location>
        <begin position="909"/>
        <end position="923"/>
    </location>
</feature>
<feature type="compositionally biased region" description="Pro residues" evidence="2">
    <location>
        <begin position="27"/>
        <end position="37"/>
    </location>
</feature>
<sequence>MLAMFAGSTSSDPADVHVNTSQELQHSPPPPPPPPPPHPEKQPEETSPSHQSDLSSPPPPPPVLSVSTPEESLPRRIKSKSSLRSVRSFGSSLNDEDPADETPEQPGSDKSLIRPSILRRLSPGLAARVKLLDGSHSKSAANSRNPGAVGRIPEEHIKELDTLHQNLSASIKVEKKGRSWNALHLIGKDRKQQGGSDLLEVIEPELLEVPSPEALESLELEREALDEPTRLPSEADAQIVETASESTEDQVEPTNAVETTDTADTTDTTDPVQTAETVNTVETPEQEANESPAMSVAEPLPAPTLPAPVEPAPQQSEPEPELAQEPTDFEKYIQRTSEKESDNPPPPPPKDSPLESDNNSAYFRPSSLHRADSIFSFSRASFSNQLSQLTSISLPQASSLASSIAAIPNAPLAVKSLTGAADQIQIWIKKATSVLEGLDADDDVEWAAAGGRDGLDDVDNAITTFEGLINVYVKAIEDVQTRQDIENVEPDSLKTIVTQMDFIIQHWTQIKSRLRSVKSQVELAMEWEELWNNILGDVGAEVGNLTQLIFQMEEKRHLVMAGSQSPGNNGVDINELETIVEETPGGGPRASKRLSVEPIFSVPPALDTPIIQTPQEDNFHGDLIGLFARIQPLRASLDFLPMRLSMFQSRADAVFPSACQDLQQGIERLEGRYKMLEQEAEDLRKELSEDRWILVFRNAGSQAQKMFQSVERSISKLQEALESGAIFNNPAGLAKRIESYEAKKQHYVAAIERVVSIIHKGVKDRLTLNGETLTLLSDMTSKLDALKASIKVMDASLEDVHIARSQQLRDSISSIVTMDSPATGSVADTPGSSPASSVVMTPGNRKGASTPLGGSSRRGSSVSSAARTTMSKVRRYSGLPQATATLTGKKSAIPKPSLGVPSPTKTNGAATPTPASRKPATRPAAPPIPGRPRWNISTNTNDLDVGFKPTPFRKSSAPNNTASNGRTPRPASTLPFSRSRRDLSASPAPSTARSVSRVSSRLTSRSPAPPPSPSPGSSLLDPPPYSKLRRPAGLDNTPRNRQSFAGTPFSRSVSQQHSNGLLSPTKTDRPGTALGHSGSRRISLLPLPKERSGRDSATGSRSKLADRPRWR</sequence>
<feature type="compositionally biased region" description="Acidic residues" evidence="2">
    <location>
        <begin position="94"/>
        <end position="103"/>
    </location>
</feature>
<dbReference type="STRING" id="1392250.A0A2I2GS06"/>
<name>A0A2I2GS06_9EURO</name>
<dbReference type="GO" id="GO:0030473">
    <property type="term" value="P:nuclear migration along microtubule"/>
    <property type="evidence" value="ECO:0007669"/>
    <property type="project" value="TreeGrafter"/>
</dbReference>
<accession>A0A2I2GS06</accession>
<dbReference type="GO" id="GO:0031578">
    <property type="term" value="P:mitotic spindle orientation checkpoint signaling"/>
    <property type="evidence" value="ECO:0007669"/>
    <property type="project" value="TreeGrafter"/>
</dbReference>
<feature type="compositionally biased region" description="Low complexity" evidence="2">
    <location>
        <begin position="46"/>
        <end position="55"/>
    </location>
</feature>
<feature type="compositionally biased region" description="Polar residues" evidence="2">
    <location>
        <begin position="956"/>
        <end position="966"/>
    </location>
</feature>
<feature type="compositionally biased region" description="Polar residues" evidence="2">
    <location>
        <begin position="7"/>
        <end position="25"/>
    </location>
</feature>
<dbReference type="RefSeq" id="XP_024710961.1">
    <property type="nucleotide sequence ID" value="XM_024848419.1"/>
</dbReference>
<feature type="compositionally biased region" description="Low complexity" evidence="2">
    <location>
        <begin position="853"/>
        <end position="867"/>
    </location>
</feature>
<evidence type="ECO:0000256" key="1">
    <source>
        <dbReference type="SAM" id="Coils"/>
    </source>
</evidence>
<dbReference type="VEuPathDB" id="FungiDB:P170DRAFT_433168"/>
<dbReference type="PANTHER" id="PTHR37271">
    <property type="entry name" value="KARYOGAMY PROTEIN KAR9"/>
    <property type="match status" value="1"/>
</dbReference>
<evidence type="ECO:0000256" key="2">
    <source>
        <dbReference type="SAM" id="MobiDB-lite"/>
    </source>
</evidence>
<feature type="region of interest" description="Disordered" evidence="2">
    <location>
        <begin position="221"/>
        <end position="363"/>
    </location>
</feature>
<keyword evidence="1" id="KW-0175">Coiled coil</keyword>
<dbReference type="EMBL" id="MSFO01000001">
    <property type="protein sequence ID" value="PLB55659.1"/>
    <property type="molecule type" value="Genomic_DNA"/>
</dbReference>
<feature type="compositionally biased region" description="Low complexity" evidence="2">
    <location>
        <begin position="82"/>
        <end position="93"/>
    </location>
</feature>
<evidence type="ECO:0000313" key="3">
    <source>
        <dbReference type="EMBL" id="PLB55659.1"/>
    </source>
</evidence>
<keyword evidence="4" id="KW-1185">Reference proteome</keyword>
<protein>
    <submittedName>
        <fullName evidence="3">KAR9-domain-containing protein</fullName>
    </submittedName>
</protein>
<feature type="coiled-coil region" evidence="1">
    <location>
        <begin position="659"/>
        <end position="693"/>
    </location>
</feature>
<dbReference type="GeneID" id="36556118"/>
<dbReference type="GO" id="GO:0005816">
    <property type="term" value="C:spindle pole body"/>
    <property type="evidence" value="ECO:0007669"/>
    <property type="project" value="TreeGrafter"/>
</dbReference>
<dbReference type="AlphaFoldDB" id="A0A2I2GS06"/>
<dbReference type="InterPro" id="IPR013889">
    <property type="entry name" value="Karyogamy_KAR9"/>
</dbReference>
<feature type="compositionally biased region" description="Polar residues" evidence="2">
    <location>
        <begin position="271"/>
        <end position="283"/>
    </location>
</feature>
<evidence type="ECO:0000313" key="4">
    <source>
        <dbReference type="Proteomes" id="UP000234275"/>
    </source>
</evidence>
<organism evidence="3 4">
    <name type="scientific">Aspergillus steynii IBT 23096</name>
    <dbReference type="NCBI Taxonomy" id="1392250"/>
    <lineage>
        <taxon>Eukaryota</taxon>
        <taxon>Fungi</taxon>
        <taxon>Dikarya</taxon>
        <taxon>Ascomycota</taxon>
        <taxon>Pezizomycotina</taxon>
        <taxon>Eurotiomycetes</taxon>
        <taxon>Eurotiomycetidae</taxon>
        <taxon>Eurotiales</taxon>
        <taxon>Aspergillaceae</taxon>
        <taxon>Aspergillus</taxon>
        <taxon>Aspergillus subgen. Circumdati</taxon>
    </lineage>
</organism>
<comment type="caution">
    <text evidence="3">The sequence shown here is derived from an EMBL/GenBank/DDBJ whole genome shotgun (WGS) entry which is preliminary data.</text>
</comment>
<feature type="compositionally biased region" description="Low complexity" evidence="2">
    <location>
        <begin position="312"/>
        <end position="326"/>
    </location>
</feature>
<dbReference type="Proteomes" id="UP000234275">
    <property type="component" value="Unassembled WGS sequence"/>
</dbReference>
<feature type="compositionally biased region" description="Low complexity" evidence="2">
    <location>
        <begin position="259"/>
        <end position="270"/>
    </location>
</feature>
<feature type="region of interest" description="Disordered" evidence="2">
    <location>
        <begin position="819"/>
        <end position="1111"/>
    </location>
</feature>
<dbReference type="GO" id="GO:0005938">
    <property type="term" value="C:cell cortex"/>
    <property type="evidence" value="ECO:0007669"/>
    <property type="project" value="TreeGrafter"/>
</dbReference>